<feature type="domain" description="HTH lacI-type" evidence="5">
    <location>
        <begin position="3"/>
        <end position="57"/>
    </location>
</feature>
<keyword evidence="1" id="KW-0678">Repressor</keyword>
<dbReference type="SUPFAM" id="SSF53822">
    <property type="entry name" value="Periplasmic binding protein-like I"/>
    <property type="match status" value="1"/>
</dbReference>
<organism evidence="6 7">
    <name type="scientific">Sporomusa acidovorans (strain ATCC 49682 / DSM 3132 / Mol)</name>
    <dbReference type="NCBI Taxonomy" id="1123286"/>
    <lineage>
        <taxon>Bacteria</taxon>
        <taxon>Bacillati</taxon>
        <taxon>Bacillota</taxon>
        <taxon>Negativicutes</taxon>
        <taxon>Selenomonadales</taxon>
        <taxon>Sporomusaceae</taxon>
        <taxon>Sporomusa</taxon>
    </lineage>
</organism>
<evidence type="ECO:0000256" key="2">
    <source>
        <dbReference type="ARBA" id="ARBA00023015"/>
    </source>
</evidence>
<sequence>MSINIYDIAKKAGVSAATVSRVINNKPHVREETKRNILNIISSMNYTPNALARNLSTGNTLNIGFLIPDIENPFFSQLLRGLTNASERYGYNIFLYGTDDSIEKEHRFFRSVKAERLSGIIVIPIDANNAESCKRLLEFEKAGVPVVLIDRGLKNCRLNGVFSEDFNGSYAAVDCLLQEGHRRIATIKGPENSRPGNERWLGYLAALEKWNIKPEERYIRQGNFHEELAYELMHSLMEQSEPPTAIFSSNNMTSLGCLHYITEKGLILGGDISMIGFDDMDILKCMNIKLSVVDRDVYSMGWNAIELLTKRLAELSNKDKNEISCRQEIFVPTKLILRGSEKWRG</sequence>
<dbReference type="PRINTS" id="PR00036">
    <property type="entry name" value="HTHLACI"/>
</dbReference>
<dbReference type="CDD" id="cd01392">
    <property type="entry name" value="HTH_LacI"/>
    <property type="match status" value="1"/>
</dbReference>
<dbReference type="CDD" id="cd06267">
    <property type="entry name" value="PBP1_LacI_sugar_binding-like"/>
    <property type="match status" value="1"/>
</dbReference>
<proteinExistence type="predicted"/>
<dbReference type="InterPro" id="IPR000843">
    <property type="entry name" value="HTH_LacI"/>
</dbReference>
<evidence type="ECO:0000256" key="4">
    <source>
        <dbReference type="ARBA" id="ARBA00023163"/>
    </source>
</evidence>
<dbReference type="InterPro" id="IPR001761">
    <property type="entry name" value="Peripla_BP/Lac1_sug-bd_dom"/>
</dbReference>
<dbReference type="SMART" id="SM00354">
    <property type="entry name" value="HTH_LACI"/>
    <property type="match status" value="1"/>
</dbReference>
<dbReference type="PROSITE" id="PS50932">
    <property type="entry name" value="HTH_LACI_2"/>
    <property type="match status" value="1"/>
</dbReference>
<keyword evidence="7" id="KW-1185">Reference proteome</keyword>
<dbReference type="PROSITE" id="PS00356">
    <property type="entry name" value="HTH_LACI_1"/>
    <property type="match status" value="1"/>
</dbReference>
<protein>
    <submittedName>
        <fullName evidence="6">Catabolite control protein A</fullName>
    </submittedName>
</protein>
<reference evidence="6" key="1">
    <citation type="submission" date="2024-05" db="EMBL/GenBank/DDBJ databases">
        <title>Isolation and characterization of Sporomusa carbonis sp. nov., a carboxydotrophic hydrogenogen in the genus of Sporomusa isolated from a charcoal burning pile.</title>
        <authorList>
            <person name="Boeer T."/>
            <person name="Rosenbaum F."/>
            <person name="Eysell L."/>
            <person name="Mueller V."/>
            <person name="Daniel R."/>
            <person name="Poehlein A."/>
        </authorList>
    </citation>
    <scope>NUCLEOTIDE SEQUENCE [LARGE SCALE GENOMIC DNA]</scope>
    <source>
        <strain evidence="6">DSM 3132</strain>
    </source>
</reference>
<dbReference type="PANTHER" id="PTHR30146:SF148">
    <property type="entry name" value="HTH-TYPE TRANSCRIPTIONAL REPRESSOR PURR-RELATED"/>
    <property type="match status" value="1"/>
</dbReference>
<dbReference type="PANTHER" id="PTHR30146">
    <property type="entry name" value="LACI-RELATED TRANSCRIPTIONAL REPRESSOR"/>
    <property type="match status" value="1"/>
</dbReference>
<dbReference type="Pfam" id="PF00356">
    <property type="entry name" value="LacI"/>
    <property type="match status" value="1"/>
</dbReference>
<dbReference type="Pfam" id="PF00532">
    <property type="entry name" value="Peripla_BP_1"/>
    <property type="match status" value="1"/>
</dbReference>
<gene>
    <name evidence="6" type="primary">ccpA</name>
    <name evidence="6" type="ORF">SPACI_050360</name>
</gene>
<dbReference type="Gene3D" id="1.10.260.40">
    <property type="entry name" value="lambda repressor-like DNA-binding domains"/>
    <property type="match status" value="1"/>
</dbReference>
<evidence type="ECO:0000256" key="3">
    <source>
        <dbReference type="ARBA" id="ARBA00023125"/>
    </source>
</evidence>
<evidence type="ECO:0000313" key="6">
    <source>
        <dbReference type="EMBL" id="XFO74925.1"/>
    </source>
</evidence>
<keyword evidence="4" id="KW-0804">Transcription</keyword>
<keyword evidence="3" id="KW-0238">DNA-binding</keyword>
<dbReference type="RefSeq" id="WP_093797436.1">
    <property type="nucleotide sequence ID" value="NZ_CP155571.1"/>
</dbReference>
<keyword evidence="2" id="KW-0805">Transcription regulation</keyword>
<name>A0ABZ3J9W3_SPOA4</name>
<evidence type="ECO:0000256" key="1">
    <source>
        <dbReference type="ARBA" id="ARBA00022491"/>
    </source>
</evidence>
<accession>A0ABZ3J9W3</accession>
<dbReference type="EMBL" id="CP155571">
    <property type="protein sequence ID" value="XFO74925.1"/>
    <property type="molecule type" value="Genomic_DNA"/>
</dbReference>
<evidence type="ECO:0000313" key="7">
    <source>
        <dbReference type="Proteomes" id="UP000216052"/>
    </source>
</evidence>
<evidence type="ECO:0000259" key="5">
    <source>
        <dbReference type="PROSITE" id="PS50932"/>
    </source>
</evidence>
<dbReference type="InterPro" id="IPR028082">
    <property type="entry name" value="Peripla_BP_I"/>
</dbReference>
<dbReference type="Gene3D" id="3.40.50.2300">
    <property type="match status" value="2"/>
</dbReference>
<dbReference type="Proteomes" id="UP000216052">
    <property type="component" value="Chromosome"/>
</dbReference>
<dbReference type="InterPro" id="IPR010982">
    <property type="entry name" value="Lambda_DNA-bd_dom_sf"/>
</dbReference>
<dbReference type="SUPFAM" id="SSF47413">
    <property type="entry name" value="lambda repressor-like DNA-binding domains"/>
    <property type="match status" value="1"/>
</dbReference>